<dbReference type="eggNOG" id="COG0410">
    <property type="taxonomic scope" value="Bacteria"/>
</dbReference>
<feature type="domain" description="ABC transporter" evidence="6">
    <location>
        <begin position="2"/>
        <end position="235"/>
    </location>
</feature>
<evidence type="ECO:0000256" key="3">
    <source>
        <dbReference type="ARBA" id="ARBA00022741"/>
    </source>
</evidence>
<keyword evidence="4" id="KW-0067">ATP-binding</keyword>
<dbReference type="GO" id="GO:0005524">
    <property type="term" value="F:ATP binding"/>
    <property type="evidence" value="ECO:0007669"/>
    <property type="project" value="UniProtKB-KW"/>
</dbReference>
<dbReference type="PANTHER" id="PTHR43820:SF4">
    <property type="entry name" value="HIGH-AFFINITY BRANCHED-CHAIN AMINO ACID TRANSPORT ATP-BINDING PROTEIN LIVF"/>
    <property type="match status" value="1"/>
</dbReference>
<dbReference type="GO" id="GO:0015807">
    <property type="term" value="P:L-amino acid transport"/>
    <property type="evidence" value="ECO:0007669"/>
    <property type="project" value="TreeGrafter"/>
</dbReference>
<sequence>MLEIKNLNLKYGRIQVIWDLTMSIYNNEAVGIFGPNGAGKTTLISSIVGLIKPETGELIFEGNSLIGFKTHEIIRKGISLVPQERELFPFMTVEENLKLGAAYVPNARNRISENLDFVFEIFPILKERIHQLAGTMSGGQQRMLAIGRALMANPKLLILDEPSLGLQPSLVIELFQKLVEIKKSGVSIMLAEQNVKQGLKVIDRGYVLENGKIVMEDVVQNLANSPHIQKSYLGV</sequence>
<evidence type="ECO:0000256" key="4">
    <source>
        <dbReference type="ARBA" id="ARBA00022840"/>
    </source>
</evidence>
<dbReference type="AlphaFoldDB" id="A9BH14"/>
<gene>
    <name evidence="7" type="ordered locus">Pmob_0510</name>
</gene>
<dbReference type="Gene3D" id="3.40.50.300">
    <property type="entry name" value="P-loop containing nucleotide triphosphate hydrolases"/>
    <property type="match status" value="1"/>
</dbReference>
<dbReference type="InterPro" id="IPR017871">
    <property type="entry name" value="ABC_transporter-like_CS"/>
</dbReference>
<dbReference type="PROSITE" id="PS00211">
    <property type="entry name" value="ABC_TRANSPORTER_1"/>
    <property type="match status" value="1"/>
</dbReference>
<keyword evidence="3" id="KW-0547">Nucleotide-binding</keyword>
<dbReference type="Proteomes" id="UP000000789">
    <property type="component" value="Chromosome"/>
</dbReference>
<dbReference type="InterPro" id="IPR003593">
    <property type="entry name" value="AAA+_ATPase"/>
</dbReference>
<dbReference type="PROSITE" id="PS50893">
    <property type="entry name" value="ABC_TRANSPORTER_2"/>
    <property type="match status" value="1"/>
</dbReference>
<proteinExistence type="inferred from homology"/>
<name>A9BH14_PETMO</name>
<organism evidence="7 8">
    <name type="scientific">Petrotoga mobilis (strain DSM 10674 / SJ95)</name>
    <dbReference type="NCBI Taxonomy" id="403833"/>
    <lineage>
        <taxon>Bacteria</taxon>
        <taxon>Thermotogati</taxon>
        <taxon>Thermotogota</taxon>
        <taxon>Thermotogae</taxon>
        <taxon>Petrotogales</taxon>
        <taxon>Petrotogaceae</taxon>
        <taxon>Petrotoga</taxon>
    </lineage>
</organism>
<dbReference type="OrthoDB" id="9776369at2"/>
<dbReference type="SUPFAM" id="SSF52540">
    <property type="entry name" value="P-loop containing nucleoside triphosphate hydrolases"/>
    <property type="match status" value="1"/>
</dbReference>
<reference evidence="7" key="1">
    <citation type="submission" date="2007-11" db="EMBL/GenBank/DDBJ databases">
        <title>Complete sequence of Petroga mobilis SJ95.</title>
        <authorList>
            <consortium name="US DOE Joint Genome Institute"/>
            <person name="Copeland A."/>
            <person name="Lucas S."/>
            <person name="Lapidus A."/>
            <person name="Barry K."/>
            <person name="Glavina del Rio T."/>
            <person name="Dalin E."/>
            <person name="Tice H."/>
            <person name="Pitluck S."/>
            <person name="Meincke L."/>
            <person name="Brettin T."/>
            <person name="Bruce D."/>
            <person name="Detter J.C."/>
            <person name="Han C."/>
            <person name="Kuske C.R."/>
            <person name="Schmutz J."/>
            <person name="Larimer F."/>
            <person name="Land M."/>
            <person name="Hauser L."/>
            <person name="Kyrpides N."/>
            <person name="Mikhailova N."/>
            <person name="Noll K."/>
            <person name="Richardson P."/>
        </authorList>
    </citation>
    <scope>NUCLEOTIDE SEQUENCE [LARGE SCALE GENOMIC DNA]</scope>
    <source>
        <strain evidence="7">SJ95</strain>
    </source>
</reference>
<evidence type="ECO:0000256" key="1">
    <source>
        <dbReference type="ARBA" id="ARBA00005417"/>
    </source>
</evidence>
<keyword evidence="5" id="KW-0029">Amino-acid transport</keyword>
<dbReference type="GO" id="GO:0016887">
    <property type="term" value="F:ATP hydrolysis activity"/>
    <property type="evidence" value="ECO:0007669"/>
    <property type="project" value="InterPro"/>
</dbReference>
<evidence type="ECO:0000259" key="6">
    <source>
        <dbReference type="PROSITE" id="PS50893"/>
    </source>
</evidence>
<evidence type="ECO:0000313" key="8">
    <source>
        <dbReference type="Proteomes" id="UP000000789"/>
    </source>
</evidence>
<comment type="similarity">
    <text evidence="1">Belongs to the ABC transporter superfamily.</text>
</comment>
<dbReference type="InterPro" id="IPR027417">
    <property type="entry name" value="P-loop_NTPase"/>
</dbReference>
<dbReference type="KEGG" id="pmo:Pmob_0510"/>
<dbReference type="Pfam" id="PF00005">
    <property type="entry name" value="ABC_tran"/>
    <property type="match status" value="1"/>
</dbReference>
<dbReference type="InterPro" id="IPR003439">
    <property type="entry name" value="ABC_transporter-like_ATP-bd"/>
</dbReference>
<dbReference type="GO" id="GO:0015658">
    <property type="term" value="F:branched-chain amino acid transmembrane transporter activity"/>
    <property type="evidence" value="ECO:0007669"/>
    <property type="project" value="TreeGrafter"/>
</dbReference>
<evidence type="ECO:0000313" key="7">
    <source>
        <dbReference type="EMBL" id="ABX31244.1"/>
    </source>
</evidence>
<dbReference type="PANTHER" id="PTHR43820">
    <property type="entry name" value="HIGH-AFFINITY BRANCHED-CHAIN AMINO ACID TRANSPORT ATP-BINDING PROTEIN LIVF"/>
    <property type="match status" value="1"/>
</dbReference>
<keyword evidence="8" id="KW-1185">Reference proteome</keyword>
<dbReference type="SMART" id="SM00382">
    <property type="entry name" value="AAA"/>
    <property type="match status" value="1"/>
</dbReference>
<keyword evidence="2" id="KW-0813">Transport</keyword>
<dbReference type="STRING" id="403833.Pmob_0510"/>
<dbReference type="InterPro" id="IPR052156">
    <property type="entry name" value="BCAA_Transport_ATP-bd_LivF"/>
</dbReference>
<dbReference type="RefSeq" id="WP_012208348.1">
    <property type="nucleotide sequence ID" value="NC_010003.1"/>
</dbReference>
<protein>
    <submittedName>
        <fullName evidence="7">ABC transporter related</fullName>
    </submittedName>
</protein>
<dbReference type="HOGENOM" id="CLU_000604_1_2_0"/>
<accession>A9BH14</accession>
<evidence type="ECO:0000256" key="2">
    <source>
        <dbReference type="ARBA" id="ARBA00022448"/>
    </source>
</evidence>
<dbReference type="CDD" id="cd03224">
    <property type="entry name" value="ABC_TM1139_LivF_branched"/>
    <property type="match status" value="1"/>
</dbReference>
<evidence type="ECO:0000256" key="5">
    <source>
        <dbReference type="ARBA" id="ARBA00022970"/>
    </source>
</evidence>
<dbReference type="EMBL" id="CP000879">
    <property type="protein sequence ID" value="ABX31244.1"/>
    <property type="molecule type" value="Genomic_DNA"/>
</dbReference>